<proteinExistence type="predicted"/>
<dbReference type="OrthoDB" id="3358750at2759"/>
<feature type="region of interest" description="Disordered" evidence="1">
    <location>
        <begin position="1"/>
        <end position="53"/>
    </location>
</feature>
<dbReference type="Proteomes" id="UP000800036">
    <property type="component" value="Unassembled WGS sequence"/>
</dbReference>
<reference evidence="2" key="1">
    <citation type="journal article" date="2020" name="Stud. Mycol.">
        <title>101 Dothideomycetes genomes: a test case for predicting lifestyles and emergence of pathogens.</title>
        <authorList>
            <person name="Haridas S."/>
            <person name="Albert R."/>
            <person name="Binder M."/>
            <person name="Bloem J."/>
            <person name="Labutti K."/>
            <person name="Salamov A."/>
            <person name="Andreopoulos B."/>
            <person name="Baker S."/>
            <person name="Barry K."/>
            <person name="Bills G."/>
            <person name="Bluhm B."/>
            <person name="Cannon C."/>
            <person name="Castanera R."/>
            <person name="Culley D."/>
            <person name="Daum C."/>
            <person name="Ezra D."/>
            <person name="Gonzalez J."/>
            <person name="Henrissat B."/>
            <person name="Kuo A."/>
            <person name="Liang C."/>
            <person name="Lipzen A."/>
            <person name="Lutzoni F."/>
            <person name="Magnuson J."/>
            <person name="Mondo S."/>
            <person name="Nolan M."/>
            <person name="Ohm R."/>
            <person name="Pangilinan J."/>
            <person name="Park H.-J."/>
            <person name="Ramirez L."/>
            <person name="Alfaro M."/>
            <person name="Sun H."/>
            <person name="Tritt A."/>
            <person name="Yoshinaga Y."/>
            <person name="Zwiers L.-H."/>
            <person name="Turgeon B."/>
            <person name="Goodwin S."/>
            <person name="Spatafora J."/>
            <person name="Crous P."/>
            <person name="Grigoriev I."/>
        </authorList>
    </citation>
    <scope>NUCLEOTIDE SEQUENCE</scope>
    <source>
        <strain evidence="2">CBS 107.79</strain>
    </source>
</reference>
<name>A0A6A5V3Z5_9PLEO</name>
<organism evidence="2 3">
    <name type="scientific">Bimuria novae-zelandiae CBS 107.79</name>
    <dbReference type="NCBI Taxonomy" id="1447943"/>
    <lineage>
        <taxon>Eukaryota</taxon>
        <taxon>Fungi</taxon>
        <taxon>Dikarya</taxon>
        <taxon>Ascomycota</taxon>
        <taxon>Pezizomycotina</taxon>
        <taxon>Dothideomycetes</taxon>
        <taxon>Pleosporomycetidae</taxon>
        <taxon>Pleosporales</taxon>
        <taxon>Massarineae</taxon>
        <taxon>Didymosphaeriaceae</taxon>
        <taxon>Bimuria</taxon>
    </lineage>
</organism>
<feature type="compositionally biased region" description="Basic and acidic residues" evidence="1">
    <location>
        <begin position="30"/>
        <end position="40"/>
    </location>
</feature>
<evidence type="ECO:0000313" key="2">
    <source>
        <dbReference type="EMBL" id="KAF1972153.1"/>
    </source>
</evidence>
<accession>A0A6A5V3Z5</accession>
<evidence type="ECO:0000313" key="3">
    <source>
        <dbReference type="Proteomes" id="UP000800036"/>
    </source>
</evidence>
<dbReference type="EMBL" id="ML976689">
    <property type="protein sequence ID" value="KAF1972153.1"/>
    <property type="molecule type" value="Genomic_DNA"/>
</dbReference>
<dbReference type="AlphaFoldDB" id="A0A6A5V3Z5"/>
<sequence length="69" mass="7551">MSGNSNVGTAGVYEAGDQRNFKTADIQQQKAEDRFHEGKPNSHLAQDSSKKSPFVKVQGCVRQFHLGTS</sequence>
<protein>
    <submittedName>
        <fullName evidence="2">Uncharacterized protein</fullName>
    </submittedName>
</protein>
<keyword evidence="3" id="KW-1185">Reference proteome</keyword>
<gene>
    <name evidence="2" type="ORF">BU23DRAFT_555399</name>
</gene>
<evidence type="ECO:0000256" key="1">
    <source>
        <dbReference type="SAM" id="MobiDB-lite"/>
    </source>
</evidence>